<name>A0A533IAQ3_PARDE</name>
<dbReference type="EMBL" id="VAFL01000001">
    <property type="protein sequence ID" value="TKW68609.1"/>
    <property type="molecule type" value="Genomic_DNA"/>
</dbReference>
<organism evidence="1 2">
    <name type="scientific">Paracoccus denitrificans</name>
    <dbReference type="NCBI Taxonomy" id="266"/>
    <lineage>
        <taxon>Bacteria</taxon>
        <taxon>Pseudomonadati</taxon>
        <taxon>Pseudomonadota</taxon>
        <taxon>Alphaproteobacteria</taxon>
        <taxon>Rhodobacterales</taxon>
        <taxon>Paracoccaceae</taxon>
        <taxon>Paracoccus</taxon>
    </lineage>
</organism>
<dbReference type="Proteomes" id="UP000315344">
    <property type="component" value="Unassembled WGS sequence"/>
</dbReference>
<gene>
    <name evidence="1" type="ORF">DI616_01030</name>
</gene>
<accession>A0A533IAQ3</accession>
<evidence type="ECO:0000313" key="1">
    <source>
        <dbReference type="EMBL" id="TKW68609.1"/>
    </source>
</evidence>
<comment type="caution">
    <text evidence="1">The sequence shown here is derived from an EMBL/GenBank/DDBJ whole genome shotgun (WGS) entry which is preliminary data.</text>
</comment>
<dbReference type="AlphaFoldDB" id="A0A533IAQ3"/>
<proteinExistence type="predicted"/>
<evidence type="ECO:0000313" key="2">
    <source>
        <dbReference type="Proteomes" id="UP000315344"/>
    </source>
</evidence>
<protein>
    <submittedName>
        <fullName evidence="1">Uncharacterized protein</fullName>
    </submittedName>
</protein>
<reference evidence="1 2" key="1">
    <citation type="journal article" date="2017" name="Nat. Commun.">
        <title>In situ click chemistry generation of cyclooxygenase-2 inhibitors.</title>
        <authorList>
            <person name="Bhardwaj A."/>
            <person name="Kaur J."/>
            <person name="Wuest M."/>
            <person name="Wuest F."/>
        </authorList>
    </citation>
    <scope>NUCLEOTIDE SEQUENCE [LARGE SCALE GENOMIC DNA]</scope>
    <source>
        <strain evidence="1">S2_012_000_R3_94</strain>
    </source>
</reference>
<sequence>MPCLRPDLIARMGHSLPAILICAAPAVAQQLQVASQREGLEIVATSELPTGPGTVDEASVCGFPEADNRSLGAEAVSAAGWLVTNQYGQGEFDYVSFVGRATPGTSGSCLYEDGHVAVYRGEELLAVVSPAADSDRDIGMIVGWQDQGGVRIFDGEYLPAPLADLKVHAENLALVRPVATRDSFCGGRIEVPNVYGLPIHQARILLLDEGWGLHQAQSLAPSDPASDIAQGEGGLPEIQGCAGTGFGYCNFQYDWADGVATLTLTTAGDWPEGSSPPVVNYGAECN</sequence>